<dbReference type="Pfam" id="PF02830">
    <property type="entry name" value="V4R"/>
    <property type="match status" value="1"/>
</dbReference>
<dbReference type="PANTHER" id="PTHR35090:SF2">
    <property type="entry name" value="ARSR FAMILY TRANSCRIPTIONAL REGULATOR"/>
    <property type="match status" value="1"/>
</dbReference>
<name>D9PX79_METTM</name>
<dbReference type="SMART" id="SM00989">
    <property type="entry name" value="V4R"/>
    <property type="match status" value="1"/>
</dbReference>
<protein>
    <recommendedName>
        <fullName evidence="1">4-vinyl reductase 4VR domain-containing protein</fullName>
    </recommendedName>
</protein>
<dbReference type="PATRIC" id="fig|79929.8.peg.1202"/>
<feature type="domain" description="4-vinyl reductase 4VR" evidence="1">
    <location>
        <begin position="132"/>
        <end position="194"/>
    </location>
</feature>
<dbReference type="AlphaFoldDB" id="D9PX79"/>
<accession>D9PX79</accession>
<dbReference type="GeneID" id="9704947"/>
<evidence type="ECO:0000259" key="1">
    <source>
        <dbReference type="SMART" id="SM00989"/>
    </source>
</evidence>
<dbReference type="PANTHER" id="PTHR35090">
    <property type="entry name" value="DNA-DIRECTED RNA POLYMERASE SUBUNIT I"/>
    <property type="match status" value="1"/>
</dbReference>
<gene>
    <name evidence="2" type="ordered locus">MTBMA_c12390</name>
</gene>
<dbReference type="OrthoDB" id="371687at2157"/>
<dbReference type="STRING" id="79929.MTBMA_c12390"/>
<sequence length="196" mass="21804">MSGLRALIREYRKITDNEIKSETGNGTLMGPRGPLKESIEFRDLLNPSRRYFSAFKEDDKYVSSFRLGHFNIPDIIAGSAAGVSYIGGMNLGRALIKEGLADDTRSLGELMLEHKLGILDVISEEGNGRHLTMDIRVYECIECSGLPNIGRPICFFEAGIIAGALSEILGGRVDAYERRCWTNGYSFCQFDVRARI</sequence>
<dbReference type="RefSeq" id="WP_013296049.1">
    <property type="nucleotide sequence ID" value="NC_014408.1"/>
</dbReference>
<dbReference type="EMBL" id="CP001710">
    <property type="protein sequence ID" value="ADL58827.1"/>
    <property type="molecule type" value="Genomic_DNA"/>
</dbReference>
<dbReference type="InterPro" id="IPR004096">
    <property type="entry name" value="V4R"/>
</dbReference>
<dbReference type="PaxDb" id="79929-MTBMA_c12390"/>
<dbReference type="Gene3D" id="3.30.1380.20">
    <property type="entry name" value="Trafficking protein particle complex subunit 3"/>
    <property type="match status" value="1"/>
</dbReference>
<dbReference type="HOGENOM" id="CLU_1387613_0_0_2"/>
<dbReference type="Proteomes" id="UP000000345">
    <property type="component" value="Chromosome"/>
</dbReference>
<evidence type="ECO:0000313" key="2">
    <source>
        <dbReference type="EMBL" id="ADL58827.1"/>
    </source>
</evidence>
<dbReference type="GeneID" id="77400011"/>
<dbReference type="KEGG" id="mmg:MTBMA_c12390"/>
<reference evidence="2 3" key="2">
    <citation type="journal article" date="2010" name="J. Bacteriol.">
        <title>Complete genome sequence of Methanothermobacter marburgensis, a methanoarchaeon model organism.</title>
        <authorList>
            <person name="Liesegang H."/>
            <person name="Kaster A.K."/>
            <person name="Wiezer A."/>
            <person name="Goenrich M."/>
            <person name="Wollherr A."/>
            <person name="Seedorf H."/>
            <person name="Gottschalk G."/>
            <person name="Thauer R.K."/>
        </authorList>
    </citation>
    <scope>NUCLEOTIDE SEQUENCE [LARGE SCALE GENOMIC DNA]</scope>
    <source>
        <strain evidence="3">ATCC BAA-927 / DSM 2133 / JCM 14651 / NBRC 100331 / OCM 82 / Marburg</strain>
    </source>
</reference>
<dbReference type="SUPFAM" id="SSF111126">
    <property type="entry name" value="Ligand-binding domain in the NO signalling and Golgi transport"/>
    <property type="match status" value="1"/>
</dbReference>
<evidence type="ECO:0000313" key="3">
    <source>
        <dbReference type="Proteomes" id="UP000000345"/>
    </source>
</evidence>
<proteinExistence type="predicted"/>
<dbReference type="InterPro" id="IPR024096">
    <property type="entry name" value="NO_sig/Golgi_transp_ligand-bd"/>
</dbReference>
<organism evidence="2 3">
    <name type="scientific">Methanothermobacter marburgensis (strain ATCC BAA-927 / DSM 2133 / JCM 14651 / NBRC 100331 / OCM 82 / Marburg)</name>
    <name type="common">Methanobacterium thermoautotrophicum</name>
    <dbReference type="NCBI Taxonomy" id="79929"/>
    <lineage>
        <taxon>Archaea</taxon>
        <taxon>Methanobacteriati</taxon>
        <taxon>Methanobacteriota</taxon>
        <taxon>Methanomada group</taxon>
        <taxon>Methanobacteria</taxon>
        <taxon>Methanobacteriales</taxon>
        <taxon>Methanobacteriaceae</taxon>
        <taxon>Methanothermobacter</taxon>
    </lineage>
</organism>
<keyword evidence="3" id="KW-1185">Reference proteome</keyword>
<reference key="1">
    <citation type="submission" date="2009-08" db="EMBL/GenBank/DDBJ databases">
        <title>The genome sequence of Methanothermobacter marburgensis.</title>
        <authorList>
            <person name="Kaster A."/>
            <person name="Seedorf H."/>
            <person name="Goenrich M."/>
            <person name="Wiezer A."/>
            <person name="Liesegang H."/>
            <person name="Thauer R."/>
            <person name="Gottschalk G."/>
        </authorList>
    </citation>
    <scope>NUCLEOTIDE SEQUENCE</scope>
    <source>
        <strain>Marburg</strain>
    </source>
</reference>